<evidence type="ECO:0000259" key="4">
    <source>
        <dbReference type="SMART" id="SM00485"/>
    </source>
</evidence>
<evidence type="ECO:0000313" key="5">
    <source>
        <dbReference type="EMBL" id="QKF93747.1"/>
    </source>
</evidence>
<evidence type="ECO:0000259" key="3">
    <source>
        <dbReference type="SMART" id="SM00484"/>
    </source>
</evidence>
<dbReference type="SMART" id="SM00485">
    <property type="entry name" value="XPGN"/>
    <property type="match status" value="1"/>
</dbReference>
<dbReference type="Pfam" id="PF00867">
    <property type="entry name" value="XPG_I"/>
    <property type="match status" value="1"/>
</dbReference>
<dbReference type="PRINTS" id="PR00853">
    <property type="entry name" value="XPGRADSUPER"/>
</dbReference>
<dbReference type="EMBL" id="MT418680">
    <property type="protein sequence ID" value="QKF93747.1"/>
    <property type="molecule type" value="Genomic_DNA"/>
</dbReference>
<dbReference type="InterPro" id="IPR006086">
    <property type="entry name" value="XPG-I_dom"/>
</dbReference>
<protein>
    <submittedName>
        <fullName evidence="5">FLAP endonuclease-1</fullName>
    </submittedName>
</protein>
<evidence type="ECO:0000256" key="1">
    <source>
        <dbReference type="ARBA" id="ARBA00022722"/>
    </source>
</evidence>
<dbReference type="Pfam" id="PF00752">
    <property type="entry name" value="XPG_N"/>
    <property type="match status" value="1"/>
</dbReference>
<dbReference type="Gene3D" id="3.40.50.1010">
    <property type="entry name" value="5'-nuclease"/>
    <property type="match status" value="1"/>
</dbReference>
<keyword evidence="2" id="KW-0378">Hydrolase</keyword>
<dbReference type="PANTHER" id="PTHR11081">
    <property type="entry name" value="FLAP ENDONUCLEASE FAMILY MEMBER"/>
    <property type="match status" value="1"/>
</dbReference>
<reference evidence="5 6" key="1">
    <citation type="submission" date="2020-04" db="EMBL/GenBank/DDBJ databases">
        <title>Advantages and limits of metagenomic assembly and binning of a giant virus.</title>
        <authorList>
            <person name="Schulz F."/>
            <person name="Andreani J."/>
            <person name="Francis R."/>
            <person name="Boudjemaa H."/>
            <person name="Bou Khalil J.Y."/>
            <person name="Lee J."/>
            <person name="La Scola B."/>
            <person name="Woyke T."/>
        </authorList>
    </citation>
    <scope>NUCLEOTIDE SEQUENCE [LARGE SCALE GENOMIC DNA]</scope>
    <source>
        <strain evidence="5 6">FV1/VV64</strain>
    </source>
</reference>
<keyword evidence="5" id="KW-0255">Endonuclease</keyword>
<accession>A0A7D3QTZ5</accession>
<dbReference type="SMART" id="SM00484">
    <property type="entry name" value="XPGI"/>
    <property type="match status" value="1"/>
</dbReference>
<sequence length="383" mass="44204">MGVKGFKKIIETFAQKCVKQTEFKEYKGQVVPLDGSITLYKFCIAVMNTENYKSPAGEVTGHLFACFFKTSSMLKYGIMPLWVFDGKPPEIKNDTISERKKIKQNALNKLMDISLQESEKIRCEKKTFSVTSKQIDEIKYLLSLIGLPYSQSPGEAEAQCAAFDISNISNGIVTEDWDAILFGCKKMLKDFSNKTTVKEINTSELLKTLGMTREQLIDLGSILGNDYCNGIGGLKPEDAYRKFKEANYNMNTFITNIAAENSLYKKYKIPSDFIEKWIESKEYYLNAYVSDPNKLVIKWNEPNYELIYDFLVNKKGFKEDIILQKINELKIMYHYYIHNNNELITLSRIKKELKINVPLNNISYMDTFLETVCKFPRETMVRC</sequence>
<evidence type="ECO:0000313" key="6">
    <source>
        <dbReference type="Proteomes" id="UP001162001"/>
    </source>
</evidence>
<gene>
    <name evidence="5" type="ORF">Fadolivirus_1_289</name>
</gene>
<dbReference type="InterPro" id="IPR036279">
    <property type="entry name" value="5-3_exonuclease_C_sf"/>
</dbReference>
<name>A0A7D3QTZ5_9VIRU</name>
<dbReference type="InterPro" id="IPR006084">
    <property type="entry name" value="XPG/Rad2"/>
</dbReference>
<dbReference type="Gene3D" id="1.10.150.20">
    <property type="entry name" value="5' to 3' exonuclease, C-terminal subdomain"/>
    <property type="match status" value="1"/>
</dbReference>
<feature type="domain" description="XPG N-terminal" evidence="4">
    <location>
        <begin position="1"/>
        <end position="106"/>
    </location>
</feature>
<feature type="domain" description="XPG-I" evidence="3">
    <location>
        <begin position="143"/>
        <end position="211"/>
    </location>
</feature>
<keyword evidence="1" id="KW-0540">Nuclease</keyword>
<evidence type="ECO:0000256" key="2">
    <source>
        <dbReference type="ARBA" id="ARBA00022801"/>
    </source>
</evidence>
<dbReference type="InterPro" id="IPR029060">
    <property type="entry name" value="PIN-like_dom_sf"/>
</dbReference>
<proteinExistence type="predicted"/>
<dbReference type="Proteomes" id="UP001162001">
    <property type="component" value="Segment"/>
</dbReference>
<dbReference type="InterPro" id="IPR006085">
    <property type="entry name" value="XPG_DNA_repair_N"/>
</dbReference>
<dbReference type="GO" id="GO:0004519">
    <property type="term" value="F:endonuclease activity"/>
    <property type="evidence" value="ECO:0007669"/>
    <property type="project" value="UniProtKB-KW"/>
</dbReference>
<dbReference type="SUPFAM" id="SSF88723">
    <property type="entry name" value="PIN domain-like"/>
    <property type="match status" value="1"/>
</dbReference>
<keyword evidence="6" id="KW-1185">Reference proteome</keyword>
<dbReference type="SUPFAM" id="SSF47807">
    <property type="entry name" value="5' to 3' exonuclease, C-terminal subdomain"/>
    <property type="match status" value="1"/>
</dbReference>
<organism evidence="5 6">
    <name type="scientific">Fadolivirus FV1/VV64</name>
    <dbReference type="NCBI Taxonomy" id="3070911"/>
    <lineage>
        <taxon>Viruses</taxon>
        <taxon>Varidnaviria</taxon>
        <taxon>Bamfordvirae</taxon>
        <taxon>Nucleocytoviricota</taxon>
        <taxon>Megaviricetes</taxon>
        <taxon>Imitervirales</taxon>
        <taxon>Mimiviridae</taxon>
        <taxon>Klosneuvirinae</taxon>
        <taxon>Fadolivirus</taxon>
        <taxon>Fadolivirus algeromassiliense</taxon>
    </lineage>
</organism>
<dbReference type="GO" id="GO:0016787">
    <property type="term" value="F:hydrolase activity"/>
    <property type="evidence" value="ECO:0007669"/>
    <property type="project" value="UniProtKB-KW"/>
</dbReference>